<dbReference type="Pfam" id="PF02705">
    <property type="entry name" value="K_trans"/>
    <property type="match status" value="2"/>
</dbReference>
<dbReference type="InterPro" id="IPR053951">
    <property type="entry name" value="K_trans_N"/>
</dbReference>
<dbReference type="AlphaFoldDB" id="A0A835VNC3"/>
<dbReference type="OrthoDB" id="504708at2759"/>
<dbReference type="PANTHER" id="PTHR30540:SF6">
    <property type="entry name" value="POTASSIUM TRANSPORTER 2"/>
    <property type="match status" value="1"/>
</dbReference>
<dbReference type="GO" id="GO:0015079">
    <property type="term" value="F:potassium ion transmembrane transporter activity"/>
    <property type="evidence" value="ECO:0007669"/>
    <property type="project" value="InterPro"/>
</dbReference>
<name>A0A835VNC3_VANPL</name>
<comment type="subcellular location">
    <subcellularLocation>
        <location evidence="1">Membrane</location>
        <topology evidence="1">Multi-pass membrane protein</topology>
    </subcellularLocation>
</comment>
<evidence type="ECO:0000256" key="4">
    <source>
        <dbReference type="ARBA" id="ARBA00022538"/>
    </source>
</evidence>
<evidence type="ECO:0000313" key="13">
    <source>
        <dbReference type="EMBL" id="KAG0503258.1"/>
    </source>
</evidence>
<protein>
    <recommendedName>
        <fullName evidence="15">Potassium transporter</fullName>
    </recommendedName>
</protein>
<evidence type="ECO:0000256" key="7">
    <source>
        <dbReference type="ARBA" id="ARBA00022989"/>
    </source>
</evidence>
<dbReference type="InterPro" id="IPR053952">
    <property type="entry name" value="K_trans_C"/>
</dbReference>
<organism evidence="13 14">
    <name type="scientific">Vanilla planifolia</name>
    <name type="common">Vanilla</name>
    <dbReference type="NCBI Taxonomy" id="51239"/>
    <lineage>
        <taxon>Eukaryota</taxon>
        <taxon>Viridiplantae</taxon>
        <taxon>Streptophyta</taxon>
        <taxon>Embryophyta</taxon>
        <taxon>Tracheophyta</taxon>
        <taxon>Spermatophyta</taxon>
        <taxon>Magnoliopsida</taxon>
        <taxon>Liliopsida</taxon>
        <taxon>Asparagales</taxon>
        <taxon>Orchidaceae</taxon>
        <taxon>Vanilloideae</taxon>
        <taxon>Vanilleae</taxon>
        <taxon>Vanilla</taxon>
    </lineage>
</organism>
<feature type="transmembrane region" description="Helical" evidence="10">
    <location>
        <begin position="161"/>
        <end position="180"/>
    </location>
</feature>
<feature type="transmembrane region" description="Helical" evidence="10">
    <location>
        <begin position="261"/>
        <end position="281"/>
    </location>
</feature>
<sequence length="691" mass="77342">MEIWEFLLYMSSKAHLQRILGTRDQRRDLWGPFICFWTLTLVPLLKYVFIVLRADDNGEGGTFSLYSSICRHANVSLLPNRQVADEEVSTYKLKHMPKTNNNKSGVKIWLEKHKQLHTALLIVVMLGTCMVIGDGVLTPAISVFSAVSGLELSMSNGHHEYAVVPITCFIIVCLFALQHFGTHRVGFLFAPIVLAWLLCISALGIYNILNWNPDVYQALSPWYMLKFLKKTKKGGWMSLGGILLCITGSEAMFADLGHFSYLAIQIAFTALVYPALILAYMGQAAYLSRHHNIYTSYQIGFYASVPVAVGFRDTKHMGNASGTQFFLFHFSCSLSSLVTPSNIAGLAVITVMLVTTSLTSLVMILCWQKSPLLALSFFLIFGSIEALYFSASLIKFLEGAWLPILLAIFLMIIMYVWHYATIKKYEFDLHNKVSLNWLLGLGDKLGIVRVPGIGLVYTDLIFGIPANFSRFVTNLPAFHRILVFVCIKFVPVPYVPPAERYLVGRVGPANHRSYRCIVRYGYRDVHQDVDSFESELVARLADFVKLDASCCPRESSDSAEGECGLTVVGSNLLGLHSNLAIDDSIAPSSASVEFNERRVKFFLDDSSEELDRQVMEELEDLLTAQVAGTAFILGHSHVRAKLGSSFLRKFAIDIAYNFLRRNCRGPDVVLRIPPASLLENQFQLFGNFRVT</sequence>
<keyword evidence="5 10" id="KW-0812">Transmembrane</keyword>
<feature type="domain" description="K+ potassium transporter C-terminal" evidence="12">
    <location>
        <begin position="451"/>
        <end position="683"/>
    </location>
</feature>
<keyword evidence="9 10" id="KW-0472">Membrane</keyword>
<dbReference type="Proteomes" id="UP000639772">
    <property type="component" value="Chromosome 1"/>
</dbReference>
<keyword evidence="3" id="KW-0813">Transport</keyword>
<gene>
    <name evidence="13" type="ORF">HPP92_003330</name>
</gene>
<keyword evidence="7 10" id="KW-1133">Transmembrane helix</keyword>
<evidence type="ECO:0000256" key="8">
    <source>
        <dbReference type="ARBA" id="ARBA00023065"/>
    </source>
</evidence>
<feature type="transmembrane region" description="Helical" evidence="10">
    <location>
        <begin position="343"/>
        <end position="365"/>
    </location>
</feature>
<evidence type="ECO:0000256" key="3">
    <source>
        <dbReference type="ARBA" id="ARBA00022448"/>
    </source>
</evidence>
<feature type="transmembrane region" description="Helical" evidence="10">
    <location>
        <begin position="372"/>
        <end position="394"/>
    </location>
</feature>
<dbReference type="Pfam" id="PF22776">
    <property type="entry name" value="K_trans_C"/>
    <property type="match status" value="1"/>
</dbReference>
<dbReference type="GO" id="GO:0005886">
    <property type="term" value="C:plasma membrane"/>
    <property type="evidence" value="ECO:0007669"/>
    <property type="project" value="TreeGrafter"/>
</dbReference>
<proteinExistence type="inferred from homology"/>
<feature type="transmembrane region" description="Helical" evidence="10">
    <location>
        <begin position="187"/>
        <end position="209"/>
    </location>
</feature>
<evidence type="ECO:0000256" key="6">
    <source>
        <dbReference type="ARBA" id="ARBA00022958"/>
    </source>
</evidence>
<dbReference type="PANTHER" id="PTHR30540">
    <property type="entry name" value="OSMOTIC STRESS POTASSIUM TRANSPORTER"/>
    <property type="match status" value="1"/>
</dbReference>
<feature type="transmembrane region" description="Helical" evidence="10">
    <location>
        <begin position="119"/>
        <end position="141"/>
    </location>
</feature>
<evidence type="ECO:0000256" key="1">
    <source>
        <dbReference type="ARBA" id="ARBA00004141"/>
    </source>
</evidence>
<reference evidence="13 14" key="1">
    <citation type="journal article" date="2020" name="Nat. Food">
        <title>A phased Vanilla planifolia genome enables genetic improvement of flavour and production.</title>
        <authorList>
            <person name="Hasing T."/>
            <person name="Tang H."/>
            <person name="Brym M."/>
            <person name="Khazi F."/>
            <person name="Huang T."/>
            <person name="Chambers A.H."/>
        </authorList>
    </citation>
    <scope>NUCLEOTIDE SEQUENCE [LARGE SCALE GENOMIC DNA]</scope>
    <source>
        <tissue evidence="13">Leaf</tissue>
    </source>
</reference>
<comment type="similarity">
    <text evidence="2">Belongs to the HAK/KUP transporter (TC 2.A.72.3) family.</text>
</comment>
<evidence type="ECO:0000256" key="10">
    <source>
        <dbReference type="SAM" id="Phobius"/>
    </source>
</evidence>
<evidence type="ECO:0000259" key="11">
    <source>
        <dbReference type="Pfam" id="PF02705"/>
    </source>
</evidence>
<feature type="domain" description="K+ potassium transporter integral membrane" evidence="11">
    <location>
        <begin position="342"/>
        <end position="438"/>
    </location>
</feature>
<keyword evidence="8" id="KW-0406">Ion transport</keyword>
<evidence type="ECO:0008006" key="15">
    <source>
        <dbReference type="Google" id="ProtNLM"/>
    </source>
</evidence>
<feature type="transmembrane region" description="Helical" evidence="10">
    <location>
        <begin position="400"/>
        <end position="420"/>
    </location>
</feature>
<dbReference type="EMBL" id="JADCNM010000001">
    <property type="protein sequence ID" value="KAG0503258.1"/>
    <property type="molecule type" value="Genomic_DNA"/>
</dbReference>
<evidence type="ECO:0000259" key="12">
    <source>
        <dbReference type="Pfam" id="PF22776"/>
    </source>
</evidence>
<comment type="caution">
    <text evidence="13">The sequence shown here is derived from an EMBL/GenBank/DDBJ whole genome shotgun (WGS) entry which is preliminary data.</text>
</comment>
<dbReference type="InterPro" id="IPR003855">
    <property type="entry name" value="K+_transporter"/>
</dbReference>
<evidence type="ECO:0000256" key="2">
    <source>
        <dbReference type="ARBA" id="ARBA00008440"/>
    </source>
</evidence>
<keyword evidence="4" id="KW-0633">Potassium transport</keyword>
<evidence type="ECO:0000256" key="5">
    <source>
        <dbReference type="ARBA" id="ARBA00022692"/>
    </source>
</evidence>
<feature type="domain" description="K+ potassium transporter integral membrane" evidence="11">
    <location>
        <begin position="34"/>
        <end position="307"/>
    </location>
</feature>
<evidence type="ECO:0000313" key="14">
    <source>
        <dbReference type="Proteomes" id="UP000639772"/>
    </source>
</evidence>
<accession>A0A835VNC3</accession>
<feature type="transmembrane region" description="Helical" evidence="10">
    <location>
        <begin position="29"/>
        <end position="49"/>
    </location>
</feature>
<keyword evidence="6" id="KW-0630">Potassium</keyword>
<evidence type="ECO:0000256" key="9">
    <source>
        <dbReference type="ARBA" id="ARBA00023136"/>
    </source>
</evidence>